<dbReference type="EMBL" id="MN740961">
    <property type="protein sequence ID" value="QHU20014.1"/>
    <property type="molecule type" value="Genomic_DNA"/>
</dbReference>
<dbReference type="AlphaFoldDB" id="A0A6C0KU84"/>
<dbReference type="InterPro" id="IPR051620">
    <property type="entry name" value="ORF904-like_C"/>
</dbReference>
<proteinExistence type="predicted"/>
<dbReference type="SMART" id="SM00885">
    <property type="entry name" value="D5_N"/>
    <property type="match status" value="1"/>
</dbReference>
<organism evidence="5">
    <name type="scientific">viral metagenome</name>
    <dbReference type="NCBI Taxonomy" id="1070528"/>
    <lineage>
        <taxon>unclassified sequences</taxon>
        <taxon>metagenomes</taxon>
        <taxon>organismal metagenomes</taxon>
    </lineage>
</organism>
<keyword evidence="2" id="KW-0378">Hydrolase</keyword>
<accession>A0A6C0KU84</accession>
<dbReference type="InterPro" id="IPR014818">
    <property type="entry name" value="Phage/plasmid_primase_P4_C"/>
</dbReference>
<evidence type="ECO:0000256" key="2">
    <source>
        <dbReference type="ARBA" id="ARBA00022801"/>
    </source>
</evidence>
<dbReference type="Gene3D" id="3.40.50.300">
    <property type="entry name" value="P-loop containing nucleotide triphosphate hydrolases"/>
    <property type="match status" value="1"/>
</dbReference>
<protein>
    <recommendedName>
        <fullName evidence="4">SF3 helicase domain-containing protein</fullName>
    </recommendedName>
</protein>
<dbReference type="InterPro" id="IPR014819">
    <property type="entry name" value="PriCT_2"/>
</dbReference>
<dbReference type="InterPro" id="IPR014015">
    <property type="entry name" value="Helicase_SF3_DNA-vir"/>
</dbReference>
<keyword evidence="3" id="KW-0067">ATP-binding</keyword>
<sequence>MDPSIESILRQNFSSGIYHTHVSMGEPKGKYLFNRQILEEFWKHYCDEVQTSNFKYSIAEKPQQYTPILVDVDLKVDAESIDDEHLYTKEKVERVIAIYQKVIRDIVEDVSDANLTCVLLEKPPYKQTSNTKTFVKNGFHLHFPEMFLDKADQEVHLIPRVIEIIRSENLFEYLGIEDSGTVIDKQCCSVPWLLYGSKKDEFANPYLISRVYTHNIKEISFDEAFKHYLIYDNHGRAINIKGRVKYFAPRILSILPYSREPKQIRSGLVPILATKTTKVKEQKVYDKLTVTENLKLADKLLPMLSNERAENYTEWMTVGWVIYNISEGAEEGLQLWLKFSSRCGDKFDPTKCHYQWDKMKKTDMTIGTLKYYASIDNPEKYKEFKKDVSDKFLQDSISGGHNDIAKILFAEYGNEFVCASVANKTWYQFIGHRWECIEEGIFLREKISSVIVNMFKETRRNVYAVEEQQAGDEADEKHMSEKVKQLTRIIKDLKNASFKDNVMKEAREVFYDKRFKDKLDNNPYLIAFKNGVFDLKEDIFRNGRPEDFMSKSMPINFVQFSENDEKVMQVFNFLEKVFPDTSVRTFFLDTSSEIFVGGNHRKIFQMWTGEGDNGKSVTQMFFENMLGNSLSIKIPTTLVCSKKPLSGSAWPELARAGGGVRAAWIEEIDESEEIYSGIVKHLTGNDSFVARDLFEKGKDMKEIKPMFKLFFICNKPVGFVGGGDKALWNRARVIPFEATFCRPNNPAPDTYEEQLRQKRFPMDNEFAQKIPGLVEAFAWVLLQHRTKPKMMVEPEKVRSATNAYRQRNDVYRQFIEECTKECDDGVISLVELYALLKDWYRDGLPGAKVPKKDDVKQYFIKAWGEMEPGMKWKGFKIRSLQDDVEAGEAFVLGEGDLVDYSGKPPM</sequence>
<dbReference type="Pfam" id="PF08706">
    <property type="entry name" value="D5_N"/>
    <property type="match status" value="1"/>
</dbReference>
<evidence type="ECO:0000313" key="5">
    <source>
        <dbReference type="EMBL" id="QHU20014.1"/>
    </source>
</evidence>
<dbReference type="PANTHER" id="PTHR35372">
    <property type="entry name" value="ATP BINDING PROTEIN-RELATED"/>
    <property type="match status" value="1"/>
</dbReference>
<evidence type="ECO:0000256" key="3">
    <source>
        <dbReference type="ARBA" id="ARBA00022840"/>
    </source>
</evidence>
<name>A0A6C0KU84_9ZZZZ</name>
<evidence type="ECO:0000259" key="4">
    <source>
        <dbReference type="PROSITE" id="PS51206"/>
    </source>
</evidence>
<dbReference type="InterPro" id="IPR027417">
    <property type="entry name" value="P-loop_NTPase"/>
</dbReference>
<dbReference type="Pfam" id="PF23162">
    <property type="entry name" value="AEP_C962R"/>
    <property type="match status" value="1"/>
</dbReference>
<dbReference type="Pfam" id="PF08707">
    <property type="entry name" value="PriCT_2"/>
    <property type="match status" value="1"/>
</dbReference>
<dbReference type="PANTHER" id="PTHR35372:SF2">
    <property type="entry name" value="SF3 HELICASE DOMAIN-CONTAINING PROTEIN"/>
    <property type="match status" value="1"/>
</dbReference>
<dbReference type="InterPro" id="IPR056443">
    <property type="entry name" value="AEP_C962R"/>
</dbReference>
<dbReference type="GO" id="GO:0005524">
    <property type="term" value="F:ATP binding"/>
    <property type="evidence" value="ECO:0007669"/>
    <property type="project" value="UniProtKB-KW"/>
</dbReference>
<feature type="domain" description="SF3 helicase" evidence="4">
    <location>
        <begin position="565"/>
        <end position="749"/>
    </location>
</feature>
<dbReference type="GO" id="GO:0016817">
    <property type="term" value="F:hydrolase activity, acting on acid anhydrides"/>
    <property type="evidence" value="ECO:0007669"/>
    <property type="project" value="InterPro"/>
</dbReference>
<keyword evidence="1" id="KW-0547">Nucleotide-binding</keyword>
<evidence type="ECO:0000256" key="1">
    <source>
        <dbReference type="ARBA" id="ARBA00022741"/>
    </source>
</evidence>
<dbReference type="PROSITE" id="PS51206">
    <property type="entry name" value="SF3_HELICASE_1"/>
    <property type="match status" value="1"/>
</dbReference>
<reference evidence="5" key="1">
    <citation type="journal article" date="2020" name="Nature">
        <title>Giant virus diversity and host interactions through global metagenomics.</title>
        <authorList>
            <person name="Schulz F."/>
            <person name="Roux S."/>
            <person name="Paez-Espino D."/>
            <person name="Jungbluth S."/>
            <person name="Walsh D.A."/>
            <person name="Denef V.J."/>
            <person name="McMahon K.D."/>
            <person name="Konstantinidis K.T."/>
            <person name="Eloe-Fadrosh E.A."/>
            <person name="Kyrpides N.C."/>
            <person name="Woyke T."/>
        </authorList>
    </citation>
    <scope>NUCLEOTIDE SEQUENCE</scope>
    <source>
        <strain evidence="5">GVMAG-S-3300013014-136</strain>
    </source>
</reference>